<evidence type="ECO:0000313" key="3">
    <source>
        <dbReference type="Proteomes" id="UP000034531"/>
    </source>
</evidence>
<sequence>MYHGVLSFSHALFLLGTGLSFGLLLIALLGYLSRIPRSEHSPSPVELLRARLIVLFIVSVWLMLTGIGLGVLWP</sequence>
<evidence type="ECO:0000313" key="2">
    <source>
        <dbReference type="EMBL" id="KKR49498.1"/>
    </source>
</evidence>
<keyword evidence="1" id="KW-0812">Transmembrane</keyword>
<evidence type="ECO:0000256" key="1">
    <source>
        <dbReference type="SAM" id="Phobius"/>
    </source>
</evidence>
<gene>
    <name evidence="2" type="ORF">UT84_C0025G0006</name>
</gene>
<accession>A0A0G0RAS2</accession>
<keyword evidence="1" id="KW-0472">Membrane</keyword>
<dbReference type="EMBL" id="LBYI01000025">
    <property type="protein sequence ID" value="KKR49498.1"/>
    <property type="molecule type" value="Genomic_DNA"/>
</dbReference>
<comment type="caution">
    <text evidence="2">The sequence shown here is derived from an EMBL/GenBank/DDBJ whole genome shotgun (WGS) entry which is preliminary data.</text>
</comment>
<organism evidence="2 3">
    <name type="scientific">Candidatus Curtissbacteria bacterium GW2011_GWA1_40_16</name>
    <dbReference type="NCBI Taxonomy" id="1618405"/>
    <lineage>
        <taxon>Bacteria</taxon>
        <taxon>Candidatus Curtissiibacteriota</taxon>
    </lineage>
</organism>
<feature type="transmembrane region" description="Helical" evidence="1">
    <location>
        <begin position="52"/>
        <end position="73"/>
    </location>
</feature>
<feature type="transmembrane region" description="Helical" evidence="1">
    <location>
        <begin position="12"/>
        <end position="32"/>
    </location>
</feature>
<keyword evidence="1" id="KW-1133">Transmembrane helix</keyword>
<protein>
    <submittedName>
        <fullName evidence="2">Uncharacterized protein</fullName>
    </submittedName>
</protein>
<name>A0A0G0RAS2_9BACT</name>
<reference evidence="2 3" key="1">
    <citation type="journal article" date="2015" name="Nature">
        <title>rRNA introns, odd ribosomes, and small enigmatic genomes across a large radiation of phyla.</title>
        <authorList>
            <person name="Brown C.T."/>
            <person name="Hug L.A."/>
            <person name="Thomas B.C."/>
            <person name="Sharon I."/>
            <person name="Castelle C.J."/>
            <person name="Singh A."/>
            <person name="Wilkins M.J."/>
            <person name="Williams K.H."/>
            <person name="Banfield J.F."/>
        </authorList>
    </citation>
    <scope>NUCLEOTIDE SEQUENCE [LARGE SCALE GENOMIC DNA]</scope>
</reference>
<proteinExistence type="predicted"/>
<dbReference type="Proteomes" id="UP000034531">
    <property type="component" value="Unassembled WGS sequence"/>
</dbReference>
<dbReference type="AlphaFoldDB" id="A0A0G0RAS2"/>